<evidence type="ECO:0000313" key="2">
    <source>
        <dbReference type="Proteomes" id="UP000183832"/>
    </source>
</evidence>
<dbReference type="EMBL" id="CVRI01000074">
    <property type="protein sequence ID" value="CRL08200.1"/>
    <property type="molecule type" value="Genomic_DNA"/>
</dbReference>
<protein>
    <submittedName>
        <fullName evidence="1">CLUMA_CG021198, isoform A</fullName>
    </submittedName>
</protein>
<organism evidence="1 2">
    <name type="scientific">Clunio marinus</name>
    <dbReference type="NCBI Taxonomy" id="568069"/>
    <lineage>
        <taxon>Eukaryota</taxon>
        <taxon>Metazoa</taxon>
        <taxon>Ecdysozoa</taxon>
        <taxon>Arthropoda</taxon>
        <taxon>Hexapoda</taxon>
        <taxon>Insecta</taxon>
        <taxon>Pterygota</taxon>
        <taxon>Neoptera</taxon>
        <taxon>Endopterygota</taxon>
        <taxon>Diptera</taxon>
        <taxon>Nematocera</taxon>
        <taxon>Chironomoidea</taxon>
        <taxon>Chironomidae</taxon>
        <taxon>Clunio</taxon>
    </lineage>
</organism>
<reference evidence="1 2" key="1">
    <citation type="submission" date="2015-04" db="EMBL/GenBank/DDBJ databases">
        <authorList>
            <person name="Syromyatnikov M.Y."/>
            <person name="Popov V.N."/>
        </authorList>
    </citation>
    <scope>NUCLEOTIDE SEQUENCE [LARGE SCALE GENOMIC DNA]</scope>
</reference>
<keyword evidence="2" id="KW-1185">Reference proteome</keyword>
<dbReference type="Proteomes" id="UP000183832">
    <property type="component" value="Unassembled WGS sequence"/>
</dbReference>
<sequence>MNYKDYVLVELACPTRQNNKKNYTISWSVCAEQIRCTMDNDQTLKKISPSFRYSTTVSIELQG</sequence>
<dbReference type="AlphaFoldDB" id="A0A1J1J732"/>
<proteinExistence type="predicted"/>
<name>A0A1J1J732_9DIPT</name>
<accession>A0A1J1J732</accession>
<gene>
    <name evidence="1" type="ORF">CLUMA_CG021198</name>
</gene>
<evidence type="ECO:0000313" key="1">
    <source>
        <dbReference type="EMBL" id="CRL08200.1"/>
    </source>
</evidence>